<gene>
    <name evidence="1" type="ORF">HPB49_004865</name>
</gene>
<organism evidence="1 2">
    <name type="scientific">Dermacentor silvarum</name>
    <name type="common">Tick</name>
    <dbReference type="NCBI Taxonomy" id="543639"/>
    <lineage>
        <taxon>Eukaryota</taxon>
        <taxon>Metazoa</taxon>
        <taxon>Ecdysozoa</taxon>
        <taxon>Arthropoda</taxon>
        <taxon>Chelicerata</taxon>
        <taxon>Arachnida</taxon>
        <taxon>Acari</taxon>
        <taxon>Parasitiformes</taxon>
        <taxon>Ixodida</taxon>
        <taxon>Ixodoidea</taxon>
        <taxon>Ixodidae</taxon>
        <taxon>Rhipicephalinae</taxon>
        <taxon>Dermacentor</taxon>
    </lineage>
</organism>
<proteinExistence type="predicted"/>
<dbReference type="Proteomes" id="UP000821865">
    <property type="component" value="Chromosome 4"/>
</dbReference>
<evidence type="ECO:0000313" key="2">
    <source>
        <dbReference type="Proteomes" id="UP000821865"/>
    </source>
</evidence>
<comment type="caution">
    <text evidence="1">The sequence shown here is derived from an EMBL/GenBank/DDBJ whole genome shotgun (WGS) entry which is preliminary data.</text>
</comment>
<accession>A0ACB8CV87</accession>
<dbReference type="EMBL" id="CM023473">
    <property type="protein sequence ID" value="KAH7953110.1"/>
    <property type="molecule type" value="Genomic_DNA"/>
</dbReference>
<keyword evidence="2" id="KW-1185">Reference proteome</keyword>
<reference evidence="1" key="1">
    <citation type="submission" date="2020-05" db="EMBL/GenBank/DDBJ databases">
        <title>Large-scale comparative analyses of tick genomes elucidate their genetic diversity and vector capacities.</title>
        <authorList>
            <person name="Jia N."/>
            <person name="Wang J."/>
            <person name="Shi W."/>
            <person name="Du L."/>
            <person name="Sun Y."/>
            <person name="Zhan W."/>
            <person name="Jiang J."/>
            <person name="Wang Q."/>
            <person name="Zhang B."/>
            <person name="Ji P."/>
            <person name="Sakyi L.B."/>
            <person name="Cui X."/>
            <person name="Yuan T."/>
            <person name="Jiang B."/>
            <person name="Yang W."/>
            <person name="Lam T.T.-Y."/>
            <person name="Chang Q."/>
            <person name="Ding S."/>
            <person name="Wang X."/>
            <person name="Zhu J."/>
            <person name="Ruan X."/>
            <person name="Zhao L."/>
            <person name="Wei J."/>
            <person name="Que T."/>
            <person name="Du C."/>
            <person name="Cheng J."/>
            <person name="Dai P."/>
            <person name="Han X."/>
            <person name="Huang E."/>
            <person name="Gao Y."/>
            <person name="Liu J."/>
            <person name="Shao H."/>
            <person name="Ye R."/>
            <person name="Li L."/>
            <person name="Wei W."/>
            <person name="Wang X."/>
            <person name="Wang C."/>
            <person name="Yang T."/>
            <person name="Huo Q."/>
            <person name="Li W."/>
            <person name="Guo W."/>
            <person name="Chen H."/>
            <person name="Zhou L."/>
            <person name="Ni X."/>
            <person name="Tian J."/>
            <person name="Zhou Y."/>
            <person name="Sheng Y."/>
            <person name="Liu T."/>
            <person name="Pan Y."/>
            <person name="Xia L."/>
            <person name="Li J."/>
            <person name="Zhao F."/>
            <person name="Cao W."/>
        </authorList>
    </citation>
    <scope>NUCLEOTIDE SEQUENCE</scope>
    <source>
        <strain evidence="1">Dsil-2018</strain>
    </source>
</reference>
<protein>
    <submittedName>
        <fullName evidence="1">Uncharacterized protein</fullName>
    </submittedName>
</protein>
<name>A0ACB8CV87_DERSI</name>
<evidence type="ECO:0000313" key="1">
    <source>
        <dbReference type="EMBL" id="KAH7953110.1"/>
    </source>
</evidence>
<sequence>MIRPSAASFRTIRCRFYAITDMRAVAARQCGRADELRDQLAQARLAGSTVLQPAASSGPADLTYAAVARGGLRPAFPPGPGAAAAQAAMLPDAARAVAAGPQQRREHAHVMFLTPLVPTGTAAQDIKHILKTNVDPARENLGDISVHKTPLGLTVLSDDLASVKKLKTLIEQNPVTNTAMSVRLVQQRKPHVKLTGVDPDVPAVNLVAQINSRNPDLRLDPSTCEVRVSFRERSGNFTHVVAMDPPAYRSLMSRGRVSVGWTSATVVEDVHIPTCTFCATYGHGRRSCPVRQHPERAVCTRCAGPHLGEQCTVRMGDAAVCCSECRRAGQPRVSSWRRGGVGDRRAFSPVFISVLLLLSFLSLLSVIAPPSASFVPPFSFFLPGWAVTLGFVGLRPGLVGVAGWLVLFRWARRHSLVRASHLSTPCSLLSTMADASPLRFLQANLANTRDATRLLVQHMVEGDFSFALVSDPHTRDHKIPHVPRDITVFHSREHPRVALLARAPTFDLFPLYVSQLVVAVRCERAALSFVLIAIYAPPHRPLDPFLDELWQVFSDGSPRSYIMGGDFNAKHALWGPGPGEVRGAQLVQFANANALQMLNSPASLPTFETPYARSWIDVTLALERVLTNYARSQILESLRLHPCFERVSHASLSSGHALDSAAGHFYEIYEALRRRNLRKAKPRSGKANAWWSPQLAEERLRVRAMRRRFQRARDPDLRSFYRTQYASAFAAYKQHIRRAKDAADRALCQDMTARNLYGSPFKLAFEKLHSATLLPPLESSPNVVTSSVLASASLLLNTPFHARLRALACAAYPPVPDDHAFTLPEIEHALFQGNLRSGRGWTGSLACSTCSRSRHQKPAVLISLDFQGAFDSVWHAVVLFFLRRHRCPANLYHLLCSFLSGRRVVFRARAGEVSASPTIGSPQGSPISPLLRNLIVHSLLSLPMPDGVQVGPGLPAFEDLSNDTIFLPDETAGKTPSFPISTLCAVAGRVQVTGECGRMQHRLRRAMPGASPSSANHRQPTMMEVQIEGTTLREEDYDPAEWTKIIGTYQKASEERTETLPASTWRPTYRPNPAYLRATQQVKRKSRQMAPLPQHAIKVVFRSQGGLFLPNIQPQLLLRCLYETAKIPMGEVQLRVHPMNNTCTVATTNQEAALNLVKIRSITLNAKAYGVAAYIVPAADTVRGVISNAFWDETEEELLQDLQARNPEAGILLARRMGKSKSILITFAQGPIPRRIIYYGGVHLCTPYRARPEACTNCRAPGHRYDVCPELKIPRCPRCGEDHGEDRTRQCVPRCIMCGGEHLTGTGWCKATKRQQTTKPPVNRETTGRRQLHPEDFPRWNPSAPRRPPRSSHGQNESSPT</sequence>